<keyword evidence="2" id="KW-0788">Thiol protease</keyword>
<feature type="region of interest" description="Disordered" evidence="3">
    <location>
        <begin position="600"/>
        <end position="638"/>
    </location>
</feature>
<feature type="non-terminal residue" evidence="5">
    <location>
        <position position="813"/>
    </location>
</feature>
<reference evidence="6" key="1">
    <citation type="submission" date="2016-04" db="EMBL/GenBank/DDBJ databases">
        <title>Cephalotus genome sequencing.</title>
        <authorList>
            <person name="Fukushima K."/>
            <person name="Hasebe M."/>
            <person name="Fang X."/>
        </authorList>
    </citation>
    <scope>NUCLEOTIDE SEQUENCE [LARGE SCALE GENOMIC DNA]</scope>
    <source>
        <strain evidence="6">cv. St1</strain>
    </source>
</reference>
<dbReference type="GO" id="GO:0006508">
    <property type="term" value="P:proteolysis"/>
    <property type="evidence" value="ECO:0007669"/>
    <property type="project" value="UniProtKB-KW"/>
</dbReference>
<dbReference type="InterPro" id="IPR038765">
    <property type="entry name" value="Papain-like_cys_pep_sf"/>
</dbReference>
<dbReference type="Proteomes" id="UP000187406">
    <property type="component" value="Unassembled WGS sequence"/>
</dbReference>
<dbReference type="GO" id="GO:0016579">
    <property type="term" value="P:protein deubiquitination"/>
    <property type="evidence" value="ECO:0007669"/>
    <property type="project" value="InterPro"/>
</dbReference>
<keyword evidence="2" id="KW-0378">Hydrolase</keyword>
<dbReference type="Pfam" id="PF25242">
    <property type="entry name" value="Ubiquitin_UBP8"/>
    <property type="match status" value="1"/>
</dbReference>
<keyword evidence="2" id="KW-0833">Ubl conjugation pathway</keyword>
<evidence type="ECO:0000313" key="6">
    <source>
        <dbReference type="Proteomes" id="UP000187406"/>
    </source>
</evidence>
<dbReference type="PROSITE" id="PS00973">
    <property type="entry name" value="USP_2"/>
    <property type="match status" value="1"/>
</dbReference>
<organism evidence="5 6">
    <name type="scientific">Cephalotus follicularis</name>
    <name type="common">Albany pitcher plant</name>
    <dbReference type="NCBI Taxonomy" id="3775"/>
    <lineage>
        <taxon>Eukaryota</taxon>
        <taxon>Viridiplantae</taxon>
        <taxon>Streptophyta</taxon>
        <taxon>Embryophyta</taxon>
        <taxon>Tracheophyta</taxon>
        <taxon>Spermatophyta</taxon>
        <taxon>Magnoliopsida</taxon>
        <taxon>eudicotyledons</taxon>
        <taxon>Gunneridae</taxon>
        <taxon>Pentapetalae</taxon>
        <taxon>rosids</taxon>
        <taxon>fabids</taxon>
        <taxon>Oxalidales</taxon>
        <taxon>Cephalotaceae</taxon>
        <taxon>Cephalotus</taxon>
    </lineage>
</organism>
<evidence type="ECO:0000259" key="4">
    <source>
        <dbReference type="PROSITE" id="PS50235"/>
    </source>
</evidence>
<evidence type="ECO:0000256" key="1">
    <source>
        <dbReference type="ARBA" id="ARBA00009085"/>
    </source>
</evidence>
<dbReference type="OrthoDB" id="292964at2759"/>
<dbReference type="InterPro" id="IPR001394">
    <property type="entry name" value="Peptidase_C19_UCH"/>
</dbReference>
<gene>
    <name evidence="5" type="ORF">CFOL_v3_07398</name>
</gene>
<accession>A0A1Q3B7F1</accession>
<dbReference type="InterPro" id="IPR018200">
    <property type="entry name" value="USP_CS"/>
</dbReference>
<dbReference type="SUPFAM" id="SSF54001">
    <property type="entry name" value="Cysteine proteinases"/>
    <property type="match status" value="1"/>
</dbReference>
<evidence type="ECO:0000313" key="5">
    <source>
        <dbReference type="EMBL" id="GAV63880.1"/>
    </source>
</evidence>
<dbReference type="PANTHER" id="PTHR21646">
    <property type="entry name" value="UBIQUITIN CARBOXYL-TERMINAL HYDROLASE"/>
    <property type="match status" value="1"/>
</dbReference>
<keyword evidence="6" id="KW-1185">Reference proteome</keyword>
<keyword evidence="2" id="KW-0645">Protease</keyword>
<dbReference type="InterPro" id="IPR057372">
    <property type="entry name" value="Ubiquitin_UBP8/5"/>
</dbReference>
<dbReference type="EMBL" id="BDDD01000328">
    <property type="protein sequence ID" value="GAV63880.1"/>
    <property type="molecule type" value="Genomic_DNA"/>
</dbReference>
<dbReference type="AlphaFoldDB" id="A0A1Q3B7F1"/>
<dbReference type="InterPro" id="IPR050185">
    <property type="entry name" value="Ub_carboxyl-term_hydrolase"/>
</dbReference>
<comment type="catalytic activity">
    <reaction evidence="2">
        <text>Thiol-dependent hydrolysis of ester, thioester, amide, peptide and isopeptide bonds formed by the C-terminal Gly of ubiquitin (a 76-residue protein attached to proteins as an intracellular targeting signal).</text>
        <dbReference type="EC" id="3.4.19.12"/>
    </reaction>
</comment>
<name>A0A1Q3B7F1_CEPFO</name>
<dbReference type="PROSITE" id="PS00972">
    <property type="entry name" value="USP_1"/>
    <property type="match status" value="1"/>
</dbReference>
<protein>
    <recommendedName>
        <fullName evidence="2">Ubiquitin carboxyl-terminal hydrolase</fullName>
        <ecNumber evidence="2">3.4.19.12</ecNumber>
    </recommendedName>
</protein>
<dbReference type="Pfam" id="PF00443">
    <property type="entry name" value="UCH"/>
    <property type="match status" value="1"/>
</dbReference>
<proteinExistence type="inferred from homology"/>
<dbReference type="PANTHER" id="PTHR21646:SF75">
    <property type="entry name" value="UBIQUITIN CARBOXYL-TERMINAL HYDROLASE"/>
    <property type="match status" value="1"/>
</dbReference>
<evidence type="ECO:0000256" key="2">
    <source>
        <dbReference type="RuleBase" id="RU366025"/>
    </source>
</evidence>
<feature type="domain" description="USP" evidence="4">
    <location>
        <begin position="265"/>
        <end position="813"/>
    </location>
</feature>
<dbReference type="InParanoid" id="A0A1Q3B7F1"/>
<dbReference type="PROSITE" id="PS50235">
    <property type="entry name" value="USP_3"/>
    <property type="match status" value="1"/>
</dbReference>
<dbReference type="GO" id="GO:0004843">
    <property type="term" value="F:cysteine-type deubiquitinase activity"/>
    <property type="evidence" value="ECO:0007669"/>
    <property type="project" value="UniProtKB-UniRule"/>
</dbReference>
<comment type="caution">
    <text evidence="5">The sequence shown here is derived from an EMBL/GenBank/DDBJ whole genome shotgun (WGS) entry which is preliminary data.</text>
</comment>
<evidence type="ECO:0000256" key="3">
    <source>
        <dbReference type="SAM" id="MobiDB-lite"/>
    </source>
</evidence>
<comment type="function">
    <text evidence="2">Recognizes and hydrolyzes the peptide bond at the C-terminal Gly of ubiquitin. Involved in the processing of poly-ubiquitin precursors as well as that of ubiquitinated proteins.</text>
</comment>
<dbReference type="STRING" id="3775.A0A1Q3B7F1"/>
<dbReference type="InterPro" id="IPR028889">
    <property type="entry name" value="USP"/>
</dbReference>
<comment type="similarity">
    <text evidence="1 2">Belongs to the peptidase C19 family.</text>
</comment>
<dbReference type="EC" id="3.4.19.12" evidence="2"/>
<sequence>MALLTLTYDHLLPDSDDNVELDDASRDNLYLIPYTWWKEAQIDAGQTAGILYNVLLKDDDAGSAILLDLRKDGKCDDPEEEFTGTEHALVPEFMWLRALKWHNDSMVAGNKVSIDFHAEDYYVFSLKIRLSVNWETNSLLVKMNVKDNLVDLYERAHSVFSSRSGQFHIWEFSGQISHFFMNDKFNLPNDIPAQPGEEILLDLRIYVASDSMKRRDERNDKITELPNSGSVKMSGRNVITNPCLTPSNSSQLGSGYTEVGILGSKGLQNLGNTCFMNSAIQCLVHTPKLVDFFLGDYLKERDYKNPSGMRGEIALEFEDLLRKLWAPGATSVDPKKFKLKVSELSPRFSGYNQHDSQEFLSFLLDGLHEDLNHVISKPYIEVKDVEGRPDEEVAEEYFQNHRACNNSIIVDLFQGQYKSTLVCPVCKKVSSKFDPFMYLSMPLLSTTMRAMTLTVLSSDGKKMPSAVTVTVPKCGRFKDLIEALSTECSLRNDEALLVVEIYKNTIFRFLKELSDSLASIRDDDKLVAYRLPKDWETSPLVVFTHQREENHDSFGRTTSNWKTFGIPLVARLSDMSSGSDFLKKFLQLLKPFRMPIEEATEDYDDERDTDSKDTATGDVVSPKVPGSDGKTGDDPQGNTGFRFYMIQNKDISIEIEMETEILISRLTKILEVRVSWSEKMVEDYDTYLLDKFFTRRPKESISLYKCLEAFLKEEPLGPEDMWNCPSCKNPRQASKKLNLWRLPEILVIHLKRFSSSRINTNKLETYVDFPIDDLDLSTYISHKNGQSSNRYRLYATSNHHGDMEVGHYTAFAD</sequence>
<dbReference type="Gene3D" id="3.90.70.10">
    <property type="entry name" value="Cysteine proteinases"/>
    <property type="match status" value="2"/>
</dbReference>